<organism evidence="3 4">
    <name type="scientific">Leptothoe kymatousa TAU-MAC 1615</name>
    <dbReference type="NCBI Taxonomy" id="2364775"/>
    <lineage>
        <taxon>Bacteria</taxon>
        <taxon>Bacillati</taxon>
        <taxon>Cyanobacteriota</taxon>
        <taxon>Cyanophyceae</taxon>
        <taxon>Nodosilineales</taxon>
        <taxon>Cymatolegaceae</taxon>
        <taxon>Leptothoe</taxon>
        <taxon>Leptothoe kymatousa</taxon>
    </lineage>
</organism>
<name>A0ABS5Y4T5_9CYAN</name>
<gene>
    <name evidence="3" type="ORF">IXB28_11330</name>
</gene>
<reference evidence="3 4" key="1">
    <citation type="journal article" date="2021" name="Mar. Drugs">
        <title>Genome Reduction and Secondary Metabolism of the Marine Sponge-Associated Cyanobacterium Leptothoe.</title>
        <authorList>
            <person name="Konstantinou D."/>
            <person name="Popin R.V."/>
            <person name="Fewer D.P."/>
            <person name="Sivonen K."/>
            <person name="Gkelis S."/>
        </authorList>
    </citation>
    <scope>NUCLEOTIDE SEQUENCE [LARGE SCALE GENOMIC DNA]</scope>
    <source>
        <strain evidence="3 4">TAU-MAC 1615</strain>
    </source>
</reference>
<dbReference type="EMBL" id="JADOER010000010">
    <property type="protein sequence ID" value="MBT9312801.1"/>
    <property type="molecule type" value="Genomic_DNA"/>
</dbReference>
<feature type="compositionally biased region" description="Polar residues" evidence="1">
    <location>
        <begin position="15"/>
        <end position="34"/>
    </location>
</feature>
<protein>
    <recommendedName>
        <fullName evidence="2">Trypsin-co-occurring domain-containing protein</fullName>
    </recommendedName>
</protein>
<evidence type="ECO:0000259" key="2">
    <source>
        <dbReference type="Pfam" id="PF19493"/>
    </source>
</evidence>
<evidence type="ECO:0000313" key="3">
    <source>
        <dbReference type="EMBL" id="MBT9312801.1"/>
    </source>
</evidence>
<evidence type="ECO:0000313" key="4">
    <source>
        <dbReference type="Proteomes" id="UP001196661"/>
    </source>
</evidence>
<accession>A0ABS5Y4T5</accession>
<dbReference type="NCBIfam" id="NF041216">
    <property type="entry name" value="CU044_2847_fam"/>
    <property type="match status" value="1"/>
</dbReference>
<keyword evidence="4" id="KW-1185">Reference proteome</keyword>
<feature type="region of interest" description="Disordered" evidence="1">
    <location>
        <begin position="1"/>
        <end position="97"/>
    </location>
</feature>
<comment type="caution">
    <text evidence="3">The sequence shown here is derived from an EMBL/GenBank/DDBJ whole genome shotgun (WGS) entry which is preliminary data.</text>
</comment>
<evidence type="ECO:0000256" key="1">
    <source>
        <dbReference type="SAM" id="MobiDB-lite"/>
    </source>
</evidence>
<feature type="domain" description="Trypsin-co-occurring" evidence="2">
    <location>
        <begin position="75"/>
        <end position="158"/>
    </location>
</feature>
<dbReference type="Pfam" id="PF19493">
    <property type="entry name" value="Trypco1"/>
    <property type="match status" value="1"/>
</dbReference>
<sequence length="165" mass="18018">MGKVKPFRLDDNTIIYVQSNEDIDTTELTQSIENNDLEDDPALPGSTSPSSDTDEEVEEYGRVSKGWQYPNRHGTSRSNDSAEQPATAPQNTPAQRVGTLVKAYTTHLIKDIRDTALTDVEVEKVVLEFGIGLDTTAQIPYIASSSVECSVKVAIECKLTPPSSD</sequence>
<dbReference type="InterPro" id="IPR045794">
    <property type="entry name" value="Trypco1"/>
</dbReference>
<dbReference type="Proteomes" id="UP001196661">
    <property type="component" value="Unassembled WGS sequence"/>
</dbReference>
<feature type="compositionally biased region" description="Polar residues" evidence="1">
    <location>
        <begin position="76"/>
        <end position="94"/>
    </location>
</feature>
<proteinExistence type="predicted"/>